<dbReference type="Pfam" id="PF08044">
    <property type="entry name" value="DUF1707"/>
    <property type="match status" value="1"/>
</dbReference>
<feature type="compositionally biased region" description="Polar residues" evidence="1">
    <location>
        <begin position="81"/>
        <end position="97"/>
    </location>
</feature>
<dbReference type="PANTHER" id="PTHR40763:SF4">
    <property type="entry name" value="DUF1707 DOMAIN-CONTAINING PROTEIN"/>
    <property type="match status" value="1"/>
</dbReference>
<dbReference type="InterPro" id="IPR012551">
    <property type="entry name" value="DUF1707_SHOCT-like"/>
</dbReference>
<dbReference type="RefSeq" id="WP_030257812.1">
    <property type="nucleotide sequence ID" value="NZ_JBHEZZ010000003.1"/>
</dbReference>
<proteinExistence type="predicted"/>
<dbReference type="Proteomes" id="UP001592528">
    <property type="component" value="Unassembled WGS sequence"/>
</dbReference>
<name>A0ABV6UHE8_9ACTN</name>
<comment type="caution">
    <text evidence="3">The sequence shown here is derived from an EMBL/GenBank/DDBJ whole genome shotgun (WGS) entry which is preliminary data.</text>
</comment>
<feature type="region of interest" description="Disordered" evidence="1">
    <location>
        <begin position="1"/>
        <end position="32"/>
    </location>
</feature>
<protein>
    <submittedName>
        <fullName evidence="3">DUF1707 domain-containing protein</fullName>
    </submittedName>
</protein>
<evidence type="ECO:0000313" key="3">
    <source>
        <dbReference type="EMBL" id="MFC1400862.1"/>
    </source>
</evidence>
<feature type="region of interest" description="Disordered" evidence="1">
    <location>
        <begin position="79"/>
        <end position="114"/>
    </location>
</feature>
<keyword evidence="4" id="KW-1185">Reference proteome</keyword>
<reference evidence="3 4" key="1">
    <citation type="submission" date="2024-09" db="EMBL/GenBank/DDBJ databases">
        <authorList>
            <person name="Lee S.D."/>
        </authorList>
    </citation>
    <scope>NUCLEOTIDE SEQUENCE [LARGE SCALE GENOMIC DNA]</scope>
    <source>
        <strain evidence="3 4">N1-5</strain>
    </source>
</reference>
<dbReference type="EMBL" id="JBHEZZ010000003">
    <property type="protein sequence ID" value="MFC1400862.1"/>
    <property type="molecule type" value="Genomic_DNA"/>
</dbReference>
<organism evidence="3 4">
    <name type="scientific">Streptacidiphilus cavernicola</name>
    <dbReference type="NCBI Taxonomy" id="3342716"/>
    <lineage>
        <taxon>Bacteria</taxon>
        <taxon>Bacillati</taxon>
        <taxon>Actinomycetota</taxon>
        <taxon>Actinomycetes</taxon>
        <taxon>Kitasatosporales</taxon>
        <taxon>Streptomycetaceae</taxon>
        <taxon>Streptacidiphilus</taxon>
    </lineage>
</organism>
<feature type="compositionally biased region" description="Pro residues" evidence="1">
    <location>
        <begin position="1"/>
        <end position="12"/>
    </location>
</feature>
<feature type="domain" description="DUF1707" evidence="2">
    <location>
        <begin position="26"/>
        <end position="78"/>
    </location>
</feature>
<sequence>MDNSPVPKPVPDPLKKPYADPAAAELRASDADRERVAEALREAYAEGRLTAEEHGERVDAVYAAKTLGELVPLTRDLPSHHATQQGMPTAGAASTATRPAPQSGRPPLPSRSEPESMVAIFGGAERKGRFRAGRMLKAVAIFGGVEIDLTEAVFDAPELEIHCTAVFGGVEIKVPEHVTLRGGGAGIFGGFDVKQQESPDPHGPVVTIKGAAVFGGVEAKRRKPNKLAAKAREKARKFLDAGEG</sequence>
<evidence type="ECO:0000256" key="1">
    <source>
        <dbReference type="SAM" id="MobiDB-lite"/>
    </source>
</evidence>
<evidence type="ECO:0000259" key="2">
    <source>
        <dbReference type="Pfam" id="PF08044"/>
    </source>
</evidence>
<gene>
    <name evidence="3" type="ORF">ACEZDJ_06150</name>
</gene>
<evidence type="ECO:0000313" key="4">
    <source>
        <dbReference type="Proteomes" id="UP001592528"/>
    </source>
</evidence>
<dbReference type="PANTHER" id="PTHR40763">
    <property type="entry name" value="MEMBRANE PROTEIN-RELATED"/>
    <property type="match status" value="1"/>
</dbReference>
<accession>A0ABV6UHE8</accession>